<evidence type="ECO:0000313" key="2">
    <source>
        <dbReference type="Proteomes" id="UP000294963"/>
    </source>
</evidence>
<proteinExistence type="predicted"/>
<protein>
    <submittedName>
        <fullName evidence="1">Uncharacterized protein</fullName>
    </submittedName>
</protein>
<dbReference type="EMBL" id="SLVJ01000005">
    <property type="protein sequence ID" value="TCM68353.1"/>
    <property type="molecule type" value="Genomic_DNA"/>
</dbReference>
<dbReference type="Proteomes" id="UP000294963">
    <property type="component" value="Unassembled WGS sequence"/>
</dbReference>
<evidence type="ECO:0000313" key="1">
    <source>
        <dbReference type="EMBL" id="TCM68353.1"/>
    </source>
</evidence>
<comment type="caution">
    <text evidence="1">The sequence shown here is derived from an EMBL/GenBank/DDBJ whole genome shotgun (WGS) entry which is preliminary data.</text>
</comment>
<accession>A0A4R1Y7S6</accession>
<gene>
    <name evidence="1" type="ORF">EC844_10556</name>
</gene>
<dbReference type="OrthoDB" id="4393931at2"/>
<dbReference type="AlphaFoldDB" id="A0A4R1Y7S6"/>
<sequence>MHNLKKILSELQNVQADPAVSVFIKTHRTFPDNQQDSIALKNQLKHLEDRLGHEYDSKIADQIVSKIRLATDELDPNYNLDSLAIFATTDQVKVLRLPFITNERITIGQKFETRDFLRELSYAVNAYVVVVTREIGRLIQISNDQVVYEYTGEHEDAPLPHGAFPLQNTHLYTTSSNDRAVASNEDNYLKEFLNRVDKNVQVIKNSTDLPLIIVADRRNIGFYESVCDRPQDIIITVDNVTNLEQGSAQHIVDGIQTQLEQYRQQRDILALEALDKSYGQPLIRTDLQEIYKAAFEGNAATLYVQRGFMLSGHIDEDQQRLSLEDHVEPNQSNDVVSQVIDVVDKNGGEVVFLPEALLKDKAPVVLVMRY</sequence>
<name>A0A4R1Y7S6_ACICA</name>
<organism evidence="1 2">
    <name type="scientific">Acinetobacter calcoaceticus</name>
    <dbReference type="NCBI Taxonomy" id="471"/>
    <lineage>
        <taxon>Bacteria</taxon>
        <taxon>Pseudomonadati</taxon>
        <taxon>Pseudomonadota</taxon>
        <taxon>Gammaproteobacteria</taxon>
        <taxon>Moraxellales</taxon>
        <taxon>Moraxellaceae</taxon>
        <taxon>Acinetobacter</taxon>
        <taxon>Acinetobacter calcoaceticus/baumannii complex</taxon>
    </lineage>
</organism>
<dbReference type="InterPro" id="IPR041289">
    <property type="entry name" value="Bact_RF_family3"/>
</dbReference>
<reference evidence="1 2" key="1">
    <citation type="submission" date="2019-03" db="EMBL/GenBank/DDBJ databases">
        <title>Genomic analyses of the natural microbiome of Caenorhabditis elegans.</title>
        <authorList>
            <person name="Samuel B."/>
        </authorList>
    </citation>
    <scope>NUCLEOTIDE SEQUENCE [LARGE SCALE GENOMIC DNA]</scope>
    <source>
        <strain evidence="1 2">JUb89</strain>
    </source>
</reference>
<dbReference type="Pfam" id="PF18845">
    <property type="entry name" value="baeRF_family3"/>
    <property type="match status" value="1"/>
</dbReference>
<keyword evidence="2" id="KW-1185">Reference proteome</keyword>